<evidence type="ECO:0000256" key="2">
    <source>
        <dbReference type="PROSITE-ProRule" id="PRU00708"/>
    </source>
</evidence>
<dbReference type="PROSITE" id="PS51375">
    <property type="entry name" value="PPR"/>
    <property type="match status" value="1"/>
</dbReference>
<feature type="compositionally biased region" description="Basic and acidic residues" evidence="3">
    <location>
        <begin position="1597"/>
        <end position="1611"/>
    </location>
</feature>
<dbReference type="Proteomes" id="UP000269721">
    <property type="component" value="Unassembled WGS sequence"/>
</dbReference>
<feature type="repeat" description="PPR" evidence="2">
    <location>
        <begin position="273"/>
        <end position="307"/>
    </location>
</feature>
<feature type="compositionally biased region" description="Low complexity" evidence="3">
    <location>
        <begin position="1384"/>
        <end position="1393"/>
    </location>
</feature>
<feature type="region of interest" description="Disordered" evidence="3">
    <location>
        <begin position="1342"/>
        <end position="1416"/>
    </location>
</feature>
<proteinExistence type="predicted"/>
<evidence type="ECO:0000313" key="4">
    <source>
        <dbReference type="EMBL" id="RKO89368.1"/>
    </source>
</evidence>
<gene>
    <name evidence="4" type="ORF">BDK51DRAFT_38034</name>
</gene>
<feature type="region of interest" description="Disordered" evidence="3">
    <location>
        <begin position="1597"/>
        <end position="1617"/>
    </location>
</feature>
<accession>A0A4P9WDR2</accession>
<keyword evidence="1" id="KW-0677">Repeat</keyword>
<keyword evidence="5" id="KW-1185">Reference proteome</keyword>
<dbReference type="Gene3D" id="1.25.40.10">
    <property type="entry name" value="Tetratricopeptide repeat domain"/>
    <property type="match status" value="1"/>
</dbReference>
<dbReference type="InterPro" id="IPR011990">
    <property type="entry name" value="TPR-like_helical_dom_sf"/>
</dbReference>
<dbReference type="Pfam" id="PF13041">
    <property type="entry name" value="PPR_2"/>
    <property type="match status" value="1"/>
</dbReference>
<feature type="region of interest" description="Disordered" evidence="3">
    <location>
        <begin position="1"/>
        <end position="47"/>
    </location>
</feature>
<dbReference type="PANTHER" id="PTHR47939">
    <property type="entry name" value="MEMBRANE-ASSOCIATED SALT-INDUCIBLE PROTEIN-LIKE"/>
    <property type="match status" value="1"/>
</dbReference>
<dbReference type="EMBL" id="KZ996134">
    <property type="protein sequence ID" value="RKO89368.1"/>
    <property type="molecule type" value="Genomic_DNA"/>
</dbReference>
<evidence type="ECO:0000313" key="5">
    <source>
        <dbReference type="Proteomes" id="UP000269721"/>
    </source>
</evidence>
<evidence type="ECO:0000256" key="3">
    <source>
        <dbReference type="SAM" id="MobiDB-lite"/>
    </source>
</evidence>
<name>A0A4P9WDR2_9FUNG</name>
<dbReference type="PANTHER" id="PTHR47939:SF13">
    <property type="entry name" value="OS03G0201400 PROTEIN"/>
    <property type="match status" value="1"/>
</dbReference>
<organism evidence="4 5">
    <name type="scientific">Blyttiomyces helicus</name>
    <dbReference type="NCBI Taxonomy" id="388810"/>
    <lineage>
        <taxon>Eukaryota</taxon>
        <taxon>Fungi</taxon>
        <taxon>Fungi incertae sedis</taxon>
        <taxon>Chytridiomycota</taxon>
        <taxon>Chytridiomycota incertae sedis</taxon>
        <taxon>Chytridiomycetes</taxon>
        <taxon>Chytridiomycetes incertae sedis</taxon>
        <taxon>Blyttiomyces</taxon>
    </lineage>
</organism>
<protein>
    <recommendedName>
        <fullName evidence="6">Pentacotripeptide-repeat region of PRORP domain-containing protein</fullName>
    </recommendedName>
</protein>
<dbReference type="InterPro" id="IPR002885">
    <property type="entry name" value="PPR_rpt"/>
</dbReference>
<reference evidence="5" key="1">
    <citation type="journal article" date="2018" name="Nat. Microbiol.">
        <title>Leveraging single-cell genomics to expand the fungal tree of life.</title>
        <authorList>
            <person name="Ahrendt S.R."/>
            <person name="Quandt C.A."/>
            <person name="Ciobanu D."/>
            <person name="Clum A."/>
            <person name="Salamov A."/>
            <person name="Andreopoulos B."/>
            <person name="Cheng J.F."/>
            <person name="Woyke T."/>
            <person name="Pelin A."/>
            <person name="Henrissat B."/>
            <person name="Reynolds N.K."/>
            <person name="Benny G.L."/>
            <person name="Smith M.E."/>
            <person name="James T.Y."/>
            <person name="Grigoriev I.V."/>
        </authorList>
    </citation>
    <scope>NUCLEOTIDE SEQUENCE [LARGE SCALE GENOMIC DNA]</scope>
</reference>
<dbReference type="InterPro" id="IPR050667">
    <property type="entry name" value="PPR-containing_protein"/>
</dbReference>
<dbReference type="NCBIfam" id="TIGR00756">
    <property type="entry name" value="PPR"/>
    <property type="match status" value="1"/>
</dbReference>
<evidence type="ECO:0000256" key="1">
    <source>
        <dbReference type="ARBA" id="ARBA00022737"/>
    </source>
</evidence>
<sequence length="1739" mass="189328">MRNSRAASPPRFHHPRLTTMSSSATHPPWPTPNHSSRQPPPPTRVEKARQEFREAIALRIPDRERVLQAWKKIVVEKGIDSLTDEELTQVLFLQRTQGTRAREETAATVRETYNVIRRSGRRPSAEMLRHVAVAYAKAGSMTGVQEVAKEAMSELPGRRLADSDVLELMAKAYSDAADALPIFDELDKMLESGSNINRVFLLYDTFAHALYLAAVRSNPRAFKKGIALVNKHRIPMRPKIYEARIQFLVVVSGKVDVARKLLNEARMKNFNLHVSAYNHVLKGLIKTGRYDDIAGFFDQMRKSEITANGITYELLLTMYDPHFGQINPVAAVKTFEAMRAKGIASRPSHHIALARAVQYVITASDSEGLVALLLGSAITPNEELLNGIRDGFAALRDYTSAWKVSDIYLSLSAYHRKDLPIRRSWALRHLEMLVHSGRGGEWRTAWGEISRHGTPIDTEMCNVILAHYKGDRSVEAASTARELFDRMRSIGALFSIATLENMLLTVWDPEKDAALNSEALFYVEACVEILYGDTARGIQDGQPIAKALKVFGVGKVLRGVPKLPKDARVTTPSGGRVRIARAKGSEPATIVAPVPQQPKPSPSPALGAILILLADGRASEWEAALAELLQKGKSPTSETYHALLAYYAAQPCSPETAATASAILAHQMAASAANPSLIPDSVAFAHVLATFWKDRPDEELSDEAINVLALFARTHTDEEFFKLRYKHRPLATQPLYKALRIVGGESRSPRMAVKLLRSGATDVNRKWVPFELDGASGGSASSAAISGNFVSISAAPVPGSDAVRPEKSDAPETPSCAIDAMNAPVAEGSVAESKATLADLQRKGESPKRETYLALLAHYAAKPCSPESAATARAILAHQIDASTANSSLIPDSEAFAYALATVWKARSDEELSDEALDVLALFARTNESLKFLDLSPNNRPLVTEPLHVALRIVSGNIKSPRKGLELMQSGTKEVTRKWSPGEMKNSPVTDAINTLIATGRVDNWEVTLASHTLQGHSMDAKAYRALLAYYAAQPCSAEAAATARAILAHQIDASATDPSLIPDATAFALVLATSWKNQHNEPLSDEALDVLTLFAKTHANPRELNPKSRRHASGPLFEALRIVGGKSEGAKGGLKIMLSGTKDVRRTWSAEDLAFFARKASALKSSALEAINKLIATGRVDDWEATVADLRRQGRMMTREAYLSLLAANAARLRSPQTAATARALLAHTFTASTTHANIPPGPLAFAHVLATMWKCESAEELSDEALDLLAHFARTHDETKEISFPPGAGELRIALRIVSGESREWREGMRLMREETKEGVKRKWEEEDFAYFARRNEERRRRETAGSYTIPGASTSGAGEQLGGGKATAGDLHASEPRAEGSSRAGEAAASVLGKPVGEDKAGGRTILSSSSKMGRASAASDSDIASFATSCTPVIDPAFAYATATCRNISALGRRPDLRITLYVSRTVAAVSSLARVPWTGPSRELAHQQPARHLSALRAHCVNSSSVKESIPFSTTIFFQACSTLSRSGIRSAIASRNSCRAFSTRVGGGGWRLEWFGVGHGGWVADEDMVVKRGWWKRGGLAARELRMAKEGGLREQRDDGHVQRDNKRRSPISTRMGVKMDEVLKGMELDVQDFRHEIHLDAKFTYPLQLDPTNSFSLLAATARFSIPVSAPLRRLSAGAPAHPVKNMSRWAASACFSEPPSAVPLAALLILNQPLVKEDRLWENGAFSTVIA</sequence>
<dbReference type="OrthoDB" id="185373at2759"/>
<evidence type="ECO:0008006" key="6">
    <source>
        <dbReference type="Google" id="ProtNLM"/>
    </source>
</evidence>